<name>A0A2N0AHH7_9LEPT</name>
<accession>A0A2N0AHH7</accession>
<organism evidence="1 2">
    <name type="scientific">Leptospira harrisiae</name>
    <dbReference type="NCBI Taxonomy" id="2023189"/>
    <lineage>
        <taxon>Bacteria</taxon>
        <taxon>Pseudomonadati</taxon>
        <taxon>Spirochaetota</taxon>
        <taxon>Spirochaetia</taxon>
        <taxon>Leptospirales</taxon>
        <taxon>Leptospiraceae</taxon>
        <taxon>Leptospira</taxon>
    </lineage>
</organism>
<gene>
    <name evidence="1" type="ORF">CH364_15995</name>
</gene>
<comment type="caution">
    <text evidence="1">The sequence shown here is derived from an EMBL/GenBank/DDBJ whole genome shotgun (WGS) entry which is preliminary data.</text>
</comment>
<proteinExistence type="predicted"/>
<sequence>MYPFGTIFLVGSNDPYNLKTVPRDELSNCIVWKGETLNSSGWKPWFFFYFRFKIHIHTLGNLLQN</sequence>
<dbReference type="AlphaFoldDB" id="A0A2N0AHH7"/>
<evidence type="ECO:0000313" key="2">
    <source>
        <dbReference type="Proteomes" id="UP000232145"/>
    </source>
</evidence>
<dbReference type="Proteomes" id="UP000232145">
    <property type="component" value="Unassembled WGS sequence"/>
</dbReference>
<reference evidence="1 2" key="1">
    <citation type="submission" date="2017-07" db="EMBL/GenBank/DDBJ databases">
        <title>Leptospira spp. isolated from tropical soils.</title>
        <authorList>
            <person name="Thibeaux R."/>
            <person name="Iraola G."/>
            <person name="Ferres I."/>
            <person name="Bierque E."/>
            <person name="Girault D."/>
            <person name="Soupe-Gilbert M.-E."/>
            <person name="Picardeau M."/>
            <person name="Goarant C."/>
        </authorList>
    </citation>
    <scope>NUCLEOTIDE SEQUENCE [LARGE SCALE GENOMIC DNA]</scope>
    <source>
        <strain evidence="1 2">FH2-B-A1</strain>
    </source>
</reference>
<dbReference type="EMBL" id="NPDX01000005">
    <property type="protein sequence ID" value="PJZ83691.1"/>
    <property type="molecule type" value="Genomic_DNA"/>
</dbReference>
<keyword evidence="2" id="KW-1185">Reference proteome</keyword>
<protein>
    <submittedName>
        <fullName evidence="1">Uncharacterized protein</fullName>
    </submittedName>
</protein>
<evidence type="ECO:0000313" key="1">
    <source>
        <dbReference type="EMBL" id="PJZ83691.1"/>
    </source>
</evidence>